<comment type="subcellular location">
    <subcellularLocation>
        <location evidence="1">Cytoplasm</location>
    </subcellularLocation>
</comment>
<evidence type="ECO:0000256" key="5">
    <source>
        <dbReference type="ARBA" id="ARBA00022840"/>
    </source>
</evidence>
<dbReference type="PANTHER" id="PTHR32071">
    <property type="entry name" value="TRANSCRIPTIONAL REGULATORY PROTEIN"/>
    <property type="match status" value="1"/>
</dbReference>
<keyword evidence="8" id="KW-0010">Activator</keyword>
<name>A0A497E6X4_UNCAE</name>
<evidence type="ECO:0000313" key="14">
    <source>
        <dbReference type="Proteomes" id="UP000279422"/>
    </source>
</evidence>
<keyword evidence="6" id="KW-0805">Transcription regulation</keyword>
<dbReference type="PROSITE" id="PS50045">
    <property type="entry name" value="SIGMA54_INTERACT_4"/>
    <property type="match status" value="1"/>
</dbReference>
<dbReference type="PROSITE" id="PS50110">
    <property type="entry name" value="RESPONSE_REGULATORY"/>
    <property type="match status" value="1"/>
</dbReference>
<reference evidence="13 14" key="1">
    <citation type="submission" date="2018-06" db="EMBL/GenBank/DDBJ databases">
        <title>Extensive metabolic versatility and redundancy in microbially diverse, dynamic hydrothermal sediments.</title>
        <authorList>
            <person name="Dombrowski N."/>
            <person name="Teske A."/>
            <person name="Baker B.J."/>
        </authorList>
    </citation>
    <scope>NUCLEOTIDE SEQUENCE [LARGE SCALE GENOMIC DNA]</scope>
    <source>
        <strain evidence="13">B47_G16</strain>
    </source>
</reference>
<dbReference type="InterPro" id="IPR025662">
    <property type="entry name" value="Sigma_54_int_dom_ATP-bd_1"/>
</dbReference>
<dbReference type="SMART" id="SM00382">
    <property type="entry name" value="AAA"/>
    <property type="match status" value="1"/>
</dbReference>
<feature type="modified residue" description="4-aspartylphosphate" evidence="10">
    <location>
        <position position="54"/>
    </location>
</feature>
<evidence type="ECO:0000256" key="6">
    <source>
        <dbReference type="ARBA" id="ARBA00023015"/>
    </source>
</evidence>
<dbReference type="InterPro" id="IPR058031">
    <property type="entry name" value="AAA_lid_NorR"/>
</dbReference>
<dbReference type="InterPro" id="IPR011006">
    <property type="entry name" value="CheY-like_superfamily"/>
</dbReference>
<dbReference type="FunFam" id="3.40.50.300:FF:000006">
    <property type="entry name" value="DNA-binding transcriptional regulator NtrC"/>
    <property type="match status" value="1"/>
</dbReference>
<feature type="domain" description="Response regulatory" evidence="12">
    <location>
        <begin position="5"/>
        <end position="119"/>
    </location>
</feature>
<dbReference type="SMART" id="SM00448">
    <property type="entry name" value="REC"/>
    <property type="match status" value="1"/>
</dbReference>
<sequence length="446" mass="50833">MAIEKILVVDDEPLVRNFLKEVLEAEDYEVLTTEDGLSALKEVERGGIDLVITDVRMPKMNGIELLKEVKKRSPSTLVVVITAYGTIENAVEAMKNGACDYITKPLSPEQIKLAIQKASQHKNLLNENRYLRSEVSQRYNFEQLIGRSPQMRRVYEMIDRVAPTNATVLIQGESGTGKELVARAIHYRSPRKDKPFVKVNCAALPEDLLESELFGHERGAFTGAVSKREGRFELADRGTLLLDEISETSPAFQAKLLRVLQEQEFERVGGSKTIKVDVRVIATTNKDLKQAIREGKFREDLYYRLNVLPIYLPPLRERKEDIPLLVQHFLEKYSRQNGLRIKSLSKKCLDMMMQYEWPGNVRELENVIERAVVMSEGETIFPENISLSSPVQKMGLSFPEEITLEEMEKRLILHTLQRTGGNRTEAAKILGISVRTVRNKLKKYGM</sequence>
<dbReference type="Pfam" id="PF02954">
    <property type="entry name" value="HTH_8"/>
    <property type="match status" value="1"/>
</dbReference>
<dbReference type="InterPro" id="IPR002078">
    <property type="entry name" value="Sigma_54_int"/>
</dbReference>
<dbReference type="InterPro" id="IPR002197">
    <property type="entry name" value="HTH_Fis"/>
</dbReference>
<dbReference type="GO" id="GO:0006355">
    <property type="term" value="P:regulation of DNA-templated transcription"/>
    <property type="evidence" value="ECO:0007669"/>
    <property type="project" value="InterPro"/>
</dbReference>
<dbReference type="SUPFAM" id="SSF52172">
    <property type="entry name" value="CheY-like"/>
    <property type="match status" value="1"/>
</dbReference>
<evidence type="ECO:0000259" key="11">
    <source>
        <dbReference type="PROSITE" id="PS50045"/>
    </source>
</evidence>
<dbReference type="PROSITE" id="PS00675">
    <property type="entry name" value="SIGMA54_INTERACT_1"/>
    <property type="match status" value="1"/>
</dbReference>
<feature type="domain" description="Sigma-54 factor interaction" evidence="11">
    <location>
        <begin position="144"/>
        <end position="373"/>
    </location>
</feature>
<dbReference type="Pfam" id="PF25601">
    <property type="entry name" value="AAA_lid_14"/>
    <property type="match status" value="1"/>
</dbReference>
<evidence type="ECO:0000256" key="7">
    <source>
        <dbReference type="ARBA" id="ARBA00023125"/>
    </source>
</evidence>
<dbReference type="InterPro" id="IPR009057">
    <property type="entry name" value="Homeodomain-like_sf"/>
</dbReference>
<dbReference type="Pfam" id="PF00158">
    <property type="entry name" value="Sigma54_activat"/>
    <property type="match status" value="1"/>
</dbReference>
<keyword evidence="4" id="KW-0547">Nucleotide-binding</keyword>
<keyword evidence="7" id="KW-0238">DNA-binding</keyword>
<evidence type="ECO:0000256" key="10">
    <source>
        <dbReference type="PROSITE-ProRule" id="PRU00169"/>
    </source>
</evidence>
<dbReference type="EMBL" id="QMPZ01000016">
    <property type="protein sequence ID" value="RLE10159.1"/>
    <property type="molecule type" value="Genomic_DNA"/>
</dbReference>
<keyword evidence="3 10" id="KW-0597">Phosphoprotein</keyword>
<dbReference type="FunFam" id="3.40.50.2300:FF:000018">
    <property type="entry name" value="DNA-binding transcriptional regulator NtrC"/>
    <property type="match status" value="1"/>
</dbReference>
<evidence type="ECO:0000256" key="2">
    <source>
        <dbReference type="ARBA" id="ARBA00022490"/>
    </source>
</evidence>
<dbReference type="FunFam" id="1.10.8.60:FF:000014">
    <property type="entry name" value="DNA-binding transcriptional regulator NtrC"/>
    <property type="match status" value="1"/>
</dbReference>
<keyword evidence="5" id="KW-0067">ATP-binding</keyword>
<dbReference type="InterPro" id="IPR003593">
    <property type="entry name" value="AAA+_ATPase"/>
</dbReference>
<evidence type="ECO:0000256" key="3">
    <source>
        <dbReference type="ARBA" id="ARBA00022553"/>
    </source>
</evidence>
<evidence type="ECO:0000256" key="8">
    <source>
        <dbReference type="ARBA" id="ARBA00023159"/>
    </source>
</evidence>
<keyword evidence="2" id="KW-0963">Cytoplasm</keyword>
<comment type="caution">
    <text evidence="13">The sequence shown here is derived from an EMBL/GenBank/DDBJ whole genome shotgun (WGS) entry which is preliminary data.</text>
</comment>
<dbReference type="Gene3D" id="3.40.50.2300">
    <property type="match status" value="1"/>
</dbReference>
<dbReference type="PRINTS" id="PR01590">
    <property type="entry name" value="HTHFIS"/>
</dbReference>
<accession>A0A497E6X4</accession>
<dbReference type="Gene3D" id="3.40.50.300">
    <property type="entry name" value="P-loop containing nucleotide triphosphate hydrolases"/>
    <property type="match status" value="1"/>
</dbReference>
<dbReference type="GO" id="GO:0005524">
    <property type="term" value="F:ATP binding"/>
    <property type="evidence" value="ECO:0007669"/>
    <property type="project" value="UniProtKB-KW"/>
</dbReference>
<dbReference type="SUPFAM" id="SSF52540">
    <property type="entry name" value="P-loop containing nucleoside triphosphate hydrolases"/>
    <property type="match status" value="1"/>
</dbReference>
<dbReference type="Gene3D" id="1.10.8.60">
    <property type="match status" value="1"/>
</dbReference>
<organism evidence="13 14">
    <name type="scientific">Aerophobetes bacterium</name>
    <dbReference type="NCBI Taxonomy" id="2030807"/>
    <lineage>
        <taxon>Bacteria</taxon>
        <taxon>Candidatus Aerophobota</taxon>
    </lineage>
</organism>
<gene>
    <name evidence="13" type="ORF">DRJ00_02365</name>
</gene>
<dbReference type="AlphaFoldDB" id="A0A497E6X4"/>
<dbReference type="InterPro" id="IPR027417">
    <property type="entry name" value="P-loop_NTPase"/>
</dbReference>
<evidence type="ECO:0000313" key="13">
    <source>
        <dbReference type="EMBL" id="RLE10159.1"/>
    </source>
</evidence>
<dbReference type="SUPFAM" id="SSF46689">
    <property type="entry name" value="Homeodomain-like"/>
    <property type="match status" value="1"/>
</dbReference>
<dbReference type="Pfam" id="PF00072">
    <property type="entry name" value="Response_reg"/>
    <property type="match status" value="1"/>
</dbReference>
<proteinExistence type="predicted"/>
<protein>
    <submittedName>
        <fullName evidence="13">Sigma-54-dependent Fis family transcriptional regulator</fullName>
    </submittedName>
</protein>
<dbReference type="Proteomes" id="UP000279422">
    <property type="component" value="Unassembled WGS sequence"/>
</dbReference>
<dbReference type="Gene3D" id="1.10.10.60">
    <property type="entry name" value="Homeodomain-like"/>
    <property type="match status" value="1"/>
</dbReference>
<dbReference type="CDD" id="cd00009">
    <property type="entry name" value="AAA"/>
    <property type="match status" value="1"/>
</dbReference>
<dbReference type="InterPro" id="IPR001789">
    <property type="entry name" value="Sig_transdc_resp-reg_receiver"/>
</dbReference>
<dbReference type="GO" id="GO:0043565">
    <property type="term" value="F:sequence-specific DNA binding"/>
    <property type="evidence" value="ECO:0007669"/>
    <property type="project" value="InterPro"/>
</dbReference>
<evidence type="ECO:0000256" key="9">
    <source>
        <dbReference type="ARBA" id="ARBA00023163"/>
    </source>
</evidence>
<dbReference type="GO" id="GO:0005737">
    <property type="term" value="C:cytoplasm"/>
    <property type="evidence" value="ECO:0007669"/>
    <property type="project" value="UniProtKB-SubCell"/>
</dbReference>
<evidence type="ECO:0000259" key="12">
    <source>
        <dbReference type="PROSITE" id="PS50110"/>
    </source>
</evidence>
<dbReference type="PROSITE" id="PS00688">
    <property type="entry name" value="SIGMA54_INTERACT_3"/>
    <property type="match status" value="1"/>
</dbReference>
<keyword evidence="9" id="KW-0804">Transcription</keyword>
<evidence type="ECO:0000256" key="4">
    <source>
        <dbReference type="ARBA" id="ARBA00022741"/>
    </source>
</evidence>
<dbReference type="InterPro" id="IPR025944">
    <property type="entry name" value="Sigma_54_int_dom_CS"/>
</dbReference>
<evidence type="ECO:0000256" key="1">
    <source>
        <dbReference type="ARBA" id="ARBA00004496"/>
    </source>
</evidence>
<dbReference type="GO" id="GO:0000160">
    <property type="term" value="P:phosphorelay signal transduction system"/>
    <property type="evidence" value="ECO:0007669"/>
    <property type="project" value="InterPro"/>
</dbReference>